<evidence type="ECO:0000256" key="2">
    <source>
        <dbReference type="ARBA" id="ARBA00023157"/>
    </source>
</evidence>
<proteinExistence type="inferred from homology"/>
<evidence type="ECO:0000256" key="1">
    <source>
        <dbReference type="ARBA" id="ARBA00022729"/>
    </source>
</evidence>
<keyword evidence="7" id="KW-1185">Reference proteome</keyword>
<comment type="subunit">
    <text evidence="4">Heterodimer with IL12A; disulfide-linked. The heterodimer is known as interleukin IL-12.</text>
</comment>
<reference evidence="7" key="2">
    <citation type="submission" date="2019-02" db="EMBL/GenBank/DDBJ databases">
        <title>Opniocepnalus argus Var Kimnra genome.</title>
        <authorList>
            <person name="Zhou C."/>
            <person name="Xiao S."/>
        </authorList>
    </citation>
    <scope>NUCLEOTIDE SEQUENCE [LARGE SCALE GENOMIC DNA]</scope>
</reference>
<dbReference type="EMBL" id="CM015733">
    <property type="protein sequence ID" value="KAF3705674.1"/>
    <property type="molecule type" value="Genomic_DNA"/>
</dbReference>
<dbReference type="Pfam" id="PF10420">
    <property type="entry name" value="IL12p40_C"/>
    <property type="match status" value="1"/>
</dbReference>
<dbReference type="Proteomes" id="UP000503349">
    <property type="component" value="Chromosome 22"/>
</dbReference>
<dbReference type="PANTHER" id="PTHR48485:SF4">
    <property type="entry name" value="INTERLEUKIN-12 SUBUNIT BETA"/>
    <property type="match status" value="1"/>
</dbReference>
<dbReference type="SUPFAM" id="SSF49265">
    <property type="entry name" value="Fibronectin type III"/>
    <property type="match status" value="2"/>
</dbReference>
<gene>
    <name evidence="4" type="primary">IL12B</name>
    <name evidence="6" type="ORF">EXN66_Car021365</name>
</gene>
<reference evidence="6 7" key="1">
    <citation type="submission" date="2019-02" db="EMBL/GenBank/DDBJ databases">
        <title>Opniocepnalus argus genome.</title>
        <authorList>
            <person name="Zhou C."/>
            <person name="Xiao S."/>
        </authorList>
    </citation>
    <scope>NUCLEOTIDE SEQUENCE [LARGE SCALE GENOMIC DNA]</scope>
    <source>
        <strain evidence="6">OARG1902GOOAL</strain>
        <tissue evidence="6">Muscle</tissue>
    </source>
</reference>
<feature type="domain" description="Interleukin-12 beta central" evidence="5">
    <location>
        <begin position="91"/>
        <end position="166"/>
    </location>
</feature>
<dbReference type="InterPro" id="IPR003961">
    <property type="entry name" value="FN3_dom"/>
</dbReference>
<dbReference type="PANTHER" id="PTHR48485">
    <property type="entry name" value="INTERLEUKIN-12 SUBUNIT BETA-RELATED"/>
    <property type="match status" value="1"/>
</dbReference>
<dbReference type="Gene3D" id="2.60.40.10">
    <property type="entry name" value="Immunoglobulins"/>
    <property type="match status" value="2"/>
</dbReference>
<evidence type="ECO:0000256" key="4">
    <source>
        <dbReference type="RuleBase" id="RU281113"/>
    </source>
</evidence>
<keyword evidence="4" id="KW-0964">Secreted</keyword>
<protein>
    <recommendedName>
        <fullName evidence="4">Interleukin-12 subunit beta</fullName>
        <shortName evidence="4">IL-12B</shortName>
    </recommendedName>
    <alternativeName>
        <fullName evidence="4">Cytotoxic lymphocyte maturation factor 40 kDa subunit</fullName>
    </alternativeName>
    <alternativeName>
        <fullName evidence="4">IL-12 subunit p40</fullName>
    </alternativeName>
</protein>
<dbReference type="InterPro" id="IPR019482">
    <property type="entry name" value="IL-12_beta_cen-dom"/>
</dbReference>
<evidence type="ECO:0000313" key="6">
    <source>
        <dbReference type="EMBL" id="KAF3705674.1"/>
    </source>
</evidence>
<keyword evidence="1" id="KW-0732">Signal</keyword>
<sequence>MWFNKLYGSNFLNDSRQADPKRMGKRSKLGVNPTLSLQGNQVRVLVEEMDGGNYTCHLGPDGEYLNHTTILIQLEPDNKTVILVEKSLEEGHIHCSASNYKGSFHCSWTRTESRSSAAVLLVKAERFLENIPCELSADGSGVHCKDINCPYKEEQHRISLTIYIHSYSRLEVYTKAFYLRDIVRPAQLPNLHISDGRVFSWNYPDSWEIPSTFFSLHFQIKVVPNGHACNSEEHVLDKITEETKYEIHVKAKRYVFCVRAQDKFTRGPWSHWSHCM</sequence>
<dbReference type="InterPro" id="IPR036116">
    <property type="entry name" value="FN3_sf"/>
</dbReference>
<evidence type="ECO:0000259" key="5">
    <source>
        <dbReference type="Pfam" id="PF10420"/>
    </source>
</evidence>
<dbReference type="OrthoDB" id="8670716at2759"/>
<name>A0A6G1QT52_CHAAH</name>
<dbReference type="InterPro" id="IPR013783">
    <property type="entry name" value="Ig-like_fold"/>
</dbReference>
<accession>A0A6G1QT52</accession>
<dbReference type="GO" id="GO:0005125">
    <property type="term" value="F:cytokine activity"/>
    <property type="evidence" value="ECO:0007669"/>
    <property type="project" value="UniProtKB-KW"/>
</dbReference>
<keyword evidence="3 4" id="KW-0325">Glycoprotein</keyword>
<keyword evidence="4" id="KW-0393">Immunoglobulin domain</keyword>
<dbReference type="PRINTS" id="PR01928">
    <property type="entry name" value="INTRLEUKN12B"/>
</dbReference>
<keyword evidence="2" id="KW-1015">Disulfide bond</keyword>
<comment type="similarity">
    <text evidence="4">Belongs to the IL-12B family.</text>
</comment>
<dbReference type="GO" id="GO:0005615">
    <property type="term" value="C:extracellular space"/>
    <property type="evidence" value="ECO:0007669"/>
    <property type="project" value="UniProtKB-KW"/>
</dbReference>
<dbReference type="GO" id="GO:0004896">
    <property type="term" value="F:cytokine receptor activity"/>
    <property type="evidence" value="ECO:0007669"/>
    <property type="project" value="UniProtKB-UniRule"/>
</dbReference>
<dbReference type="CDD" id="cd00063">
    <property type="entry name" value="FN3"/>
    <property type="match status" value="1"/>
</dbReference>
<evidence type="ECO:0000313" key="7">
    <source>
        <dbReference type="Proteomes" id="UP000503349"/>
    </source>
</evidence>
<dbReference type="AlphaFoldDB" id="A0A6G1QT52"/>
<comment type="subcellular location">
    <subcellularLocation>
        <location evidence="4">Secreted</location>
    </subcellularLocation>
</comment>
<dbReference type="InterPro" id="IPR050676">
    <property type="entry name" value="IL-12"/>
</dbReference>
<keyword evidence="4" id="KW-0202">Cytokine</keyword>
<dbReference type="InterPro" id="IPR015528">
    <property type="entry name" value="IL-12_beta"/>
</dbReference>
<evidence type="ECO:0000256" key="3">
    <source>
        <dbReference type="ARBA" id="ARBA00023180"/>
    </source>
</evidence>
<organism evidence="6 7">
    <name type="scientific">Channa argus</name>
    <name type="common">Northern snakehead</name>
    <name type="synonym">Ophicephalus argus</name>
    <dbReference type="NCBI Taxonomy" id="215402"/>
    <lineage>
        <taxon>Eukaryota</taxon>
        <taxon>Metazoa</taxon>
        <taxon>Chordata</taxon>
        <taxon>Craniata</taxon>
        <taxon>Vertebrata</taxon>
        <taxon>Euteleostomi</taxon>
        <taxon>Actinopterygii</taxon>
        <taxon>Neopterygii</taxon>
        <taxon>Teleostei</taxon>
        <taxon>Neoteleostei</taxon>
        <taxon>Acanthomorphata</taxon>
        <taxon>Anabantaria</taxon>
        <taxon>Anabantiformes</taxon>
        <taxon>Channoidei</taxon>
        <taxon>Channidae</taxon>
        <taxon>Channa</taxon>
    </lineage>
</organism>